<comment type="caution">
    <text evidence="3">The sequence shown here is derived from an EMBL/GenBank/DDBJ whole genome shotgun (WGS) entry which is preliminary data.</text>
</comment>
<sequence>MSRCKKIIIGKLTLFFKTITIKQHYVEITREDASPLPPSLPPSTPTTPATPTQTPASHAPMRRLGGGGASSPHSSLALRRQAAARERNPHRRSLDKLKARTLPTLNSVATERSVEQVMVHTLQMELEGTRDTVIGLERRLDDLHEDLSSISRNVSNLLRMVSQSPCPSMYMSNMSLLPGHLQNNMAASGQLHPGYSYNNMAASCSPSPNPSSMYQTPTFYFSESTDGENSGCGGGGLTDGNGAMTDARDNVSLFSGSNCSPMPPPDIGNFQIEQGAQANRNRAGENFLSPFQSGHLLKSSAGGSRGSMAGLGFSSPSPLHSPRVNFTPSPMSSHFPSFPRTPASPSLSKTLADRGGPPPASSGSDMPSRGTLGRLHSPSILQPVRRRARTPDAQPSTASPSTFYNSNSTSTTPAAPVGSPQLSGRAHSKDLPAASLPEKVKPSTSFPSPKAGRSQSPRPSNLSPLQPRFPKLPHKRFTRASYPGGSSTSAGITMSPLALELNFPSPVSTPASYTGGYTSPPEGRDSPNRSPLLRNNVRAQEFQGEYYTLTQLEPCDGGGKGVCEKGSAMRRSEQDLARSSLSLSEHTLEAENLPLGRSVDSSMDTSNKSSSPKSGKCSTIKRQSPSQHQQQQQQQQHRPQHQFSCLSKTPSPSSSLSTITTSNIQKSSPSYDSKPSGEQNPANRLPVRQTSLGSNLATTTTPATKAKRPQSLSPSSIRLHNSPPGLDFIDSHHTRAATDGARSSSHPGLCSSEKPSTQGQGRESPAGPRQLSNSPRTRATSDGVRDGSTSAQAGGNLTRSRNSGFEAGVEGTAPLSQAESASDLDDRSPSL</sequence>
<feature type="compositionally biased region" description="Low complexity" evidence="2">
    <location>
        <begin position="399"/>
        <end position="413"/>
    </location>
</feature>
<keyword evidence="1" id="KW-0175">Coiled coil</keyword>
<feature type="region of interest" description="Disordered" evidence="2">
    <location>
        <begin position="509"/>
        <end position="532"/>
    </location>
</feature>
<feature type="compositionally biased region" description="Basic and acidic residues" evidence="2">
    <location>
        <begin position="83"/>
        <end position="96"/>
    </location>
</feature>
<feature type="compositionally biased region" description="Polar residues" evidence="2">
    <location>
        <begin position="663"/>
        <end position="696"/>
    </location>
</feature>
<evidence type="ECO:0000313" key="4">
    <source>
        <dbReference type="Proteomes" id="UP001283361"/>
    </source>
</evidence>
<feature type="compositionally biased region" description="Polar residues" evidence="2">
    <location>
        <begin position="770"/>
        <end position="780"/>
    </location>
</feature>
<evidence type="ECO:0000256" key="2">
    <source>
        <dbReference type="SAM" id="MobiDB-lite"/>
    </source>
</evidence>
<gene>
    <name evidence="3" type="ORF">RRG08_044262</name>
</gene>
<protein>
    <submittedName>
        <fullName evidence="3">Uncharacterized protein</fullName>
    </submittedName>
</protein>
<reference evidence="3" key="1">
    <citation type="journal article" date="2023" name="G3 (Bethesda)">
        <title>A reference genome for the long-term kleptoplast-retaining sea slug Elysia crispata morphotype clarki.</title>
        <authorList>
            <person name="Eastman K.E."/>
            <person name="Pendleton A.L."/>
            <person name="Shaikh M.A."/>
            <person name="Suttiyut T."/>
            <person name="Ogas R."/>
            <person name="Tomko P."/>
            <person name="Gavelis G."/>
            <person name="Widhalm J.R."/>
            <person name="Wisecaver J.H."/>
        </authorList>
    </citation>
    <scope>NUCLEOTIDE SEQUENCE</scope>
    <source>
        <strain evidence="3">ECLA1</strain>
    </source>
</reference>
<feature type="compositionally biased region" description="Low complexity" evidence="2">
    <location>
        <begin position="326"/>
        <end position="338"/>
    </location>
</feature>
<dbReference type="AlphaFoldDB" id="A0AAE0XX76"/>
<evidence type="ECO:0000256" key="1">
    <source>
        <dbReference type="SAM" id="Coils"/>
    </source>
</evidence>
<feature type="compositionally biased region" description="Polar residues" evidence="2">
    <location>
        <begin position="787"/>
        <end position="803"/>
    </location>
</feature>
<dbReference type="Proteomes" id="UP001283361">
    <property type="component" value="Unassembled WGS sequence"/>
</dbReference>
<feature type="compositionally biased region" description="Polar residues" evidence="2">
    <location>
        <begin position="442"/>
        <end position="464"/>
    </location>
</feature>
<organism evidence="3 4">
    <name type="scientific">Elysia crispata</name>
    <name type="common">lettuce slug</name>
    <dbReference type="NCBI Taxonomy" id="231223"/>
    <lineage>
        <taxon>Eukaryota</taxon>
        <taxon>Metazoa</taxon>
        <taxon>Spiralia</taxon>
        <taxon>Lophotrochozoa</taxon>
        <taxon>Mollusca</taxon>
        <taxon>Gastropoda</taxon>
        <taxon>Heterobranchia</taxon>
        <taxon>Euthyneura</taxon>
        <taxon>Panpulmonata</taxon>
        <taxon>Sacoglossa</taxon>
        <taxon>Placobranchoidea</taxon>
        <taxon>Plakobranchidae</taxon>
        <taxon>Elysia</taxon>
    </lineage>
</organism>
<evidence type="ECO:0000313" key="3">
    <source>
        <dbReference type="EMBL" id="KAK3721254.1"/>
    </source>
</evidence>
<dbReference type="EMBL" id="JAWDGP010007400">
    <property type="protein sequence ID" value="KAK3721254.1"/>
    <property type="molecule type" value="Genomic_DNA"/>
</dbReference>
<accession>A0AAE0XX76</accession>
<feature type="compositionally biased region" description="Low complexity" evidence="2">
    <location>
        <begin position="598"/>
        <end position="662"/>
    </location>
</feature>
<feature type="compositionally biased region" description="Low complexity" evidence="2">
    <location>
        <begin position="299"/>
        <end position="312"/>
    </location>
</feature>
<feature type="region of interest" description="Disordered" evidence="2">
    <location>
        <begin position="32"/>
        <end position="96"/>
    </location>
</feature>
<feature type="compositionally biased region" description="Polar residues" evidence="2">
    <location>
        <begin position="710"/>
        <end position="719"/>
    </location>
</feature>
<feature type="compositionally biased region" description="Low complexity" evidence="2">
    <location>
        <begin position="46"/>
        <end position="59"/>
    </location>
</feature>
<proteinExistence type="predicted"/>
<feature type="region of interest" description="Disordered" evidence="2">
    <location>
        <begin position="286"/>
        <end position="489"/>
    </location>
</feature>
<feature type="region of interest" description="Disordered" evidence="2">
    <location>
        <begin position="574"/>
        <end position="831"/>
    </location>
</feature>
<keyword evidence="4" id="KW-1185">Reference proteome</keyword>
<feature type="coiled-coil region" evidence="1">
    <location>
        <begin position="126"/>
        <end position="153"/>
    </location>
</feature>
<feature type="compositionally biased region" description="Pro residues" evidence="2">
    <location>
        <begin position="35"/>
        <end position="45"/>
    </location>
</feature>
<name>A0AAE0XX76_9GAST</name>